<sequence length="449" mass="47706">MVPSPLQPRAPAASRGSGLPGVLGSSPPAPAPTPPGFSQLLLAPPPLLLLLLLLLLLNTPTAPCPFQCYCFGSQETIHCRHIVLQELPRDLPTAAHNLTIVGSNLTVLRAAAFAGEELPTAPGNGSGGGGGWAVRLANLTSLLLNQDNIQVVENGAFWGLPRLATLDLSYNPLSALGAAAFHLLPSLSVLKLNAATSGLGEQLDAALRGLATLRRLELKANELTHLPPSVLELAQLEQLDAQDNALTGLALVELRALGGEIQGTPTAPTARGPRALRLCLANNPLRCDCGARALLTLLNKALWRVPDARSLRCAAPPALQGSPILVLDESKLSCALGPQEKEENEKGQGRGKEEEGETGNEEEGTEGRDEKGQPGTGEELEASYVFFGIVLALIGVVFLMVLYLNRRGIKRWTRNLREACRDQMEGYHYRYEQDADPRRSGTASSSGTL</sequence>
<dbReference type="SMART" id="SM00082">
    <property type="entry name" value="LRRCT"/>
    <property type="match status" value="1"/>
</dbReference>
<keyword evidence="2" id="KW-0732">Signal</keyword>
<dbReference type="Pfam" id="PF13855">
    <property type="entry name" value="LRR_8"/>
    <property type="match status" value="1"/>
</dbReference>
<dbReference type="OrthoDB" id="1574204at2759"/>
<dbReference type="Bgee" id="ENSMODG00000007031">
    <property type="expression patterns" value="Expressed in ovary and 9 other cell types or tissues"/>
</dbReference>
<evidence type="ECO:0000256" key="2">
    <source>
        <dbReference type="ARBA" id="ARBA00022729"/>
    </source>
</evidence>
<dbReference type="InterPro" id="IPR001611">
    <property type="entry name" value="Leu-rich_rpt"/>
</dbReference>
<evidence type="ECO:0000313" key="8">
    <source>
        <dbReference type="Proteomes" id="UP000002280"/>
    </source>
</evidence>
<feature type="compositionally biased region" description="Basic and acidic residues" evidence="4">
    <location>
        <begin position="339"/>
        <end position="353"/>
    </location>
</feature>
<keyword evidence="8" id="KW-1185">Reference proteome</keyword>
<reference evidence="7 8" key="1">
    <citation type="journal article" date="2007" name="Nature">
        <title>Genome of the marsupial Monodelphis domestica reveals innovation in non-coding sequences.</title>
        <authorList>
            <person name="Mikkelsen T.S."/>
            <person name="Wakefield M.J."/>
            <person name="Aken B."/>
            <person name="Amemiya C.T."/>
            <person name="Chang J.L."/>
            <person name="Duke S."/>
            <person name="Garber M."/>
            <person name="Gentles A.J."/>
            <person name="Goodstadt L."/>
            <person name="Heger A."/>
            <person name="Jurka J."/>
            <person name="Kamal M."/>
            <person name="Mauceli E."/>
            <person name="Searle S.M."/>
            <person name="Sharpe T."/>
            <person name="Baker M.L."/>
            <person name="Batzer M.A."/>
            <person name="Benos P.V."/>
            <person name="Belov K."/>
            <person name="Clamp M."/>
            <person name="Cook A."/>
            <person name="Cuff J."/>
            <person name="Das R."/>
            <person name="Davidow L."/>
            <person name="Deakin J.E."/>
            <person name="Fazzari M.J."/>
            <person name="Glass J.L."/>
            <person name="Grabherr M."/>
            <person name="Greally J.M."/>
            <person name="Gu W."/>
            <person name="Hore T.A."/>
            <person name="Huttley G.A."/>
            <person name="Kleber M."/>
            <person name="Jirtle R.L."/>
            <person name="Koina E."/>
            <person name="Lee J.T."/>
            <person name="Mahony S."/>
            <person name="Marra M.A."/>
            <person name="Miller R.D."/>
            <person name="Nicholls R.D."/>
            <person name="Oda M."/>
            <person name="Papenfuss A.T."/>
            <person name="Parra Z.E."/>
            <person name="Pollock D.D."/>
            <person name="Ray D.A."/>
            <person name="Schein J.E."/>
            <person name="Speed T.P."/>
            <person name="Thompson K."/>
            <person name="VandeBerg J.L."/>
            <person name="Wade C.M."/>
            <person name="Walker J.A."/>
            <person name="Waters P.D."/>
            <person name="Webber C."/>
            <person name="Weidman J.R."/>
            <person name="Xie X."/>
            <person name="Zody M.C."/>
            <person name="Baldwin J."/>
            <person name="Abdouelleil A."/>
            <person name="Abdulkadir J."/>
            <person name="Abebe A."/>
            <person name="Abera B."/>
            <person name="Abreu J."/>
            <person name="Acer S.C."/>
            <person name="Aftuck L."/>
            <person name="Alexander A."/>
            <person name="An P."/>
            <person name="Anderson E."/>
            <person name="Anderson S."/>
            <person name="Arachi H."/>
            <person name="Azer M."/>
            <person name="Bachantsang P."/>
            <person name="Barry A."/>
            <person name="Bayul T."/>
            <person name="Berlin A."/>
            <person name="Bessette D."/>
            <person name="Bloom T."/>
            <person name="Bloom T."/>
            <person name="Boguslavskiy L."/>
            <person name="Bonnet C."/>
            <person name="Boukhgalter B."/>
            <person name="Bourzgui I."/>
            <person name="Brown A."/>
            <person name="Cahill P."/>
            <person name="Channer S."/>
            <person name="Cheshatsang Y."/>
            <person name="Chuda L."/>
            <person name="Citroen M."/>
            <person name="Collymore A."/>
            <person name="Cooke P."/>
            <person name="Costello M."/>
            <person name="D'Aco K."/>
            <person name="Daza R."/>
            <person name="De Haan G."/>
            <person name="DeGray S."/>
            <person name="DeMaso C."/>
            <person name="Dhargay N."/>
            <person name="Dooley K."/>
            <person name="Dooley E."/>
            <person name="Doricent M."/>
            <person name="Dorje P."/>
            <person name="Dorjee K."/>
            <person name="Dupes A."/>
            <person name="Elong R."/>
            <person name="Falk J."/>
            <person name="Farina A."/>
            <person name="Faro S."/>
            <person name="Ferguson D."/>
            <person name="Fisher S."/>
            <person name="Foley C.D."/>
            <person name="Franke A."/>
            <person name="Friedrich D."/>
            <person name="Gadbois L."/>
            <person name="Gearin G."/>
            <person name="Gearin C.R."/>
            <person name="Giannoukos G."/>
            <person name="Goode T."/>
            <person name="Graham J."/>
            <person name="Grandbois E."/>
            <person name="Grewal S."/>
            <person name="Gyaltsen K."/>
            <person name="Hafez N."/>
            <person name="Hagos B."/>
            <person name="Hall J."/>
            <person name="Henson C."/>
            <person name="Hollinger A."/>
            <person name="Honan T."/>
            <person name="Huard M.D."/>
            <person name="Hughes L."/>
            <person name="Hurhula B."/>
            <person name="Husby M.E."/>
            <person name="Kamat A."/>
            <person name="Kanga B."/>
            <person name="Kashin S."/>
            <person name="Khazanovich D."/>
            <person name="Kisner P."/>
            <person name="Lance K."/>
            <person name="Lara M."/>
            <person name="Lee W."/>
            <person name="Lennon N."/>
            <person name="Letendre F."/>
            <person name="LeVine R."/>
            <person name="Lipovsky A."/>
            <person name="Liu X."/>
            <person name="Liu J."/>
            <person name="Liu S."/>
            <person name="Lokyitsang T."/>
            <person name="Lokyitsang Y."/>
            <person name="Lubonja R."/>
            <person name="Lui A."/>
            <person name="MacDonald P."/>
            <person name="Magnisalis V."/>
            <person name="Maru K."/>
            <person name="Matthews C."/>
            <person name="McCusker W."/>
            <person name="McDonough S."/>
            <person name="Mehta T."/>
            <person name="Meldrim J."/>
            <person name="Meneus L."/>
            <person name="Mihai O."/>
            <person name="Mihalev A."/>
            <person name="Mihova T."/>
            <person name="Mittelman R."/>
            <person name="Mlenga V."/>
            <person name="Montmayeur A."/>
            <person name="Mulrain L."/>
            <person name="Navidi A."/>
            <person name="Naylor J."/>
            <person name="Negash T."/>
            <person name="Nguyen T."/>
            <person name="Nguyen N."/>
            <person name="Nicol R."/>
            <person name="Norbu C."/>
            <person name="Norbu N."/>
            <person name="Novod N."/>
            <person name="O'Neill B."/>
            <person name="Osman S."/>
            <person name="Markiewicz E."/>
            <person name="Oyono O.L."/>
            <person name="Patti C."/>
            <person name="Phunkhang P."/>
            <person name="Pierre F."/>
            <person name="Priest M."/>
            <person name="Raghuraman S."/>
            <person name="Rege F."/>
            <person name="Reyes R."/>
            <person name="Rise C."/>
            <person name="Rogov P."/>
            <person name="Ross K."/>
            <person name="Ryan E."/>
            <person name="Settipalli S."/>
            <person name="Shea T."/>
            <person name="Sherpa N."/>
            <person name="Shi L."/>
            <person name="Shih D."/>
            <person name="Sparrow T."/>
            <person name="Spaulding J."/>
            <person name="Stalker J."/>
            <person name="Stange-Thomann N."/>
            <person name="Stavropoulos S."/>
            <person name="Stone C."/>
            <person name="Strader C."/>
            <person name="Tesfaye S."/>
            <person name="Thomson T."/>
            <person name="Thoulutsang Y."/>
            <person name="Thoulutsang D."/>
            <person name="Topham K."/>
            <person name="Topping I."/>
            <person name="Tsamla T."/>
            <person name="Vassiliev H."/>
            <person name="Vo A."/>
            <person name="Wangchuk T."/>
            <person name="Wangdi T."/>
            <person name="Weiand M."/>
            <person name="Wilkinson J."/>
            <person name="Wilson A."/>
            <person name="Yadav S."/>
            <person name="Young G."/>
            <person name="Yu Q."/>
            <person name="Zembek L."/>
            <person name="Zhong D."/>
            <person name="Zimmer A."/>
            <person name="Zwirko Z."/>
            <person name="Jaffe D.B."/>
            <person name="Alvarez P."/>
            <person name="Brockman W."/>
            <person name="Butler J."/>
            <person name="Chin C."/>
            <person name="Gnerre S."/>
            <person name="MacCallum I."/>
            <person name="Graves J.A."/>
            <person name="Ponting C.P."/>
            <person name="Breen M."/>
            <person name="Samollow P.B."/>
            <person name="Lander E.S."/>
            <person name="Lindblad-Toh K."/>
        </authorList>
    </citation>
    <scope>NUCLEOTIDE SEQUENCE [LARGE SCALE GENOMIC DNA]</scope>
</reference>
<feature type="compositionally biased region" description="Low complexity" evidence="4">
    <location>
        <begin position="14"/>
        <end position="26"/>
    </location>
</feature>
<evidence type="ECO:0000259" key="6">
    <source>
        <dbReference type="SMART" id="SM00082"/>
    </source>
</evidence>
<dbReference type="Proteomes" id="UP000002280">
    <property type="component" value="Chromosome 4"/>
</dbReference>
<dbReference type="eggNOG" id="KOG0619">
    <property type="taxonomic scope" value="Eukaryota"/>
</dbReference>
<dbReference type="AlphaFoldDB" id="F6UFT0"/>
<dbReference type="InParanoid" id="F6UFT0"/>
<keyword evidence="5" id="KW-0812">Transmembrane</keyword>
<protein>
    <submittedName>
        <fullName evidence="7">Trophoblast glycoprotein like</fullName>
    </submittedName>
</protein>
<dbReference type="InterPro" id="IPR003591">
    <property type="entry name" value="Leu-rich_rpt_typical-subtyp"/>
</dbReference>
<keyword evidence="5" id="KW-0472">Membrane</keyword>
<dbReference type="FunCoup" id="F6UFT0">
    <property type="interactions" value="413"/>
</dbReference>
<keyword evidence="3" id="KW-0677">Repeat</keyword>
<gene>
    <name evidence="7" type="primary">TPBGL</name>
</gene>
<dbReference type="OMA" id="QCYCFGS"/>
<evidence type="ECO:0000313" key="7">
    <source>
        <dbReference type="Ensembl" id="ENSMODP00000008719.3"/>
    </source>
</evidence>
<accession>F6UFT0</accession>
<dbReference type="InterPro" id="IPR000483">
    <property type="entry name" value="Cys-rich_flank_reg_C"/>
</dbReference>
<dbReference type="Gene3D" id="3.80.10.10">
    <property type="entry name" value="Ribonuclease Inhibitor"/>
    <property type="match status" value="1"/>
</dbReference>
<dbReference type="GO" id="GO:0090090">
    <property type="term" value="P:negative regulation of canonical Wnt signaling pathway"/>
    <property type="evidence" value="ECO:0000318"/>
    <property type="project" value="GO_Central"/>
</dbReference>
<dbReference type="InterPro" id="IPR052286">
    <property type="entry name" value="Wnt_signaling_inhibitor"/>
</dbReference>
<dbReference type="PANTHER" id="PTHR24364">
    <property type="entry name" value="LP06937P"/>
    <property type="match status" value="1"/>
</dbReference>
<dbReference type="KEGG" id="mdo:100012216"/>
<proteinExistence type="predicted"/>
<keyword evidence="1" id="KW-0433">Leucine-rich repeat</keyword>
<evidence type="ECO:0000256" key="5">
    <source>
        <dbReference type="SAM" id="Phobius"/>
    </source>
</evidence>
<dbReference type="RefSeq" id="XP_056650952.1">
    <property type="nucleotide sequence ID" value="XM_056794974.1"/>
</dbReference>
<dbReference type="CTD" id="100507050"/>
<reference evidence="7" key="3">
    <citation type="submission" date="2025-09" db="UniProtKB">
        <authorList>
            <consortium name="Ensembl"/>
        </authorList>
    </citation>
    <scope>IDENTIFICATION</scope>
</reference>
<dbReference type="PANTHER" id="PTHR24364:SF16">
    <property type="entry name" value="TROPHOBLAST GLYCOPROTEIN-LIKE"/>
    <property type="match status" value="1"/>
</dbReference>
<organism evidence="7 8">
    <name type="scientific">Monodelphis domestica</name>
    <name type="common">Gray short-tailed opossum</name>
    <dbReference type="NCBI Taxonomy" id="13616"/>
    <lineage>
        <taxon>Eukaryota</taxon>
        <taxon>Metazoa</taxon>
        <taxon>Chordata</taxon>
        <taxon>Craniata</taxon>
        <taxon>Vertebrata</taxon>
        <taxon>Euteleostomi</taxon>
        <taxon>Mammalia</taxon>
        <taxon>Metatheria</taxon>
        <taxon>Didelphimorphia</taxon>
        <taxon>Didelphidae</taxon>
        <taxon>Monodelphis</taxon>
    </lineage>
</organism>
<dbReference type="STRING" id="13616.ENSMODP00000008719"/>
<dbReference type="Ensembl" id="ENSMODT00000008891.3">
    <property type="protein sequence ID" value="ENSMODP00000008719.3"/>
    <property type="gene ID" value="ENSMODG00000007031.3"/>
</dbReference>
<feature type="compositionally biased region" description="Acidic residues" evidence="4">
    <location>
        <begin position="354"/>
        <end position="364"/>
    </location>
</feature>
<dbReference type="GO" id="GO:0005886">
    <property type="term" value="C:plasma membrane"/>
    <property type="evidence" value="ECO:0000318"/>
    <property type="project" value="GO_Central"/>
</dbReference>
<feature type="transmembrane region" description="Helical" evidence="5">
    <location>
        <begin position="384"/>
        <end position="404"/>
    </location>
</feature>
<keyword evidence="5" id="KW-1133">Transmembrane helix</keyword>
<name>F6UFT0_MONDO</name>
<evidence type="ECO:0000256" key="4">
    <source>
        <dbReference type="SAM" id="MobiDB-lite"/>
    </source>
</evidence>
<reference evidence="7" key="2">
    <citation type="submission" date="2025-08" db="UniProtKB">
        <authorList>
            <consortium name="Ensembl"/>
        </authorList>
    </citation>
    <scope>IDENTIFICATION</scope>
</reference>
<dbReference type="GeneID" id="100012216"/>
<evidence type="ECO:0000256" key="3">
    <source>
        <dbReference type="ARBA" id="ARBA00022737"/>
    </source>
</evidence>
<dbReference type="InterPro" id="IPR032675">
    <property type="entry name" value="LRR_dom_sf"/>
</dbReference>
<feature type="region of interest" description="Disordered" evidence="4">
    <location>
        <begin position="336"/>
        <end position="376"/>
    </location>
</feature>
<evidence type="ECO:0000256" key="1">
    <source>
        <dbReference type="ARBA" id="ARBA00022614"/>
    </source>
</evidence>
<feature type="region of interest" description="Disordered" evidence="4">
    <location>
        <begin position="1"/>
        <end position="30"/>
    </location>
</feature>
<dbReference type="GeneTree" id="ENSGT00940000163536"/>
<dbReference type="SMART" id="SM00369">
    <property type="entry name" value="LRR_TYP"/>
    <property type="match status" value="3"/>
</dbReference>
<dbReference type="SUPFAM" id="SSF52058">
    <property type="entry name" value="L domain-like"/>
    <property type="match status" value="1"/>
</dbReference>
<feature type="domain" description="LRRCT" evidence="6">
    <location>
        <begin position="283"/>
        <end position="335"/>
    </location>
</feature>
<dbReference type="HOGENOM" id="CLU_064866_0_0_1"/>